<feature type="binding site" evidence="1">
    <location>
        <position position="104"/>
    </location>
    <ligand>
        <name>Mn(2+)</name>
        <dbReference type="ChEBI" id="CHEBI:29035"/>
        <label>2</label>
    </ligand>
</feature>
<dbReference type="GO" id="GO:0016787">
    <property type="term" value="F:hydrolase activity"/>
    <property type="evidence" value="ECO:0007669"/>
    <property type="project" value="InterPro"/>
</dbReference>
<dbReference type="PANTHER" id="PTHR11014:SF63">
    <property type="entry name" value="METALLOPEPTIDASE, PUTATIVE (AFU_ORTHOLOGUE AFUA_6G09600)-RELATED"/>
    <property type="match status" value="1"/>
</dbReference>
<feature type="binding site" evidence="1">
    <location>
        <position position="365"/>
    </location>
    <ligand>
        <name>Mn(2+)</name>
        <dbReference type="ChEBI" id="CHEBI:29035"/>
        <label>2</label>
    </ligand>
</feature>
<dbReference type="PIRSF" id="PIRSF005962">
    <property type="entry name" value="Pept_M20D_amidohydro"/>
    <property type="match status" value="1"/>
</dbReference>
<dbReference type="Gene3D" id="3.30.70.360">
    <property type="match status" value="1"/>
</dbReference>
<evidence type="ECO:0000313" key="3">
    <source>
        <dbReference type="Proteomes" id="UP000199013"/>
    </source>
</evidence>
<dbReference type="GO" id="GO:0016874">
    <property type="term" value="F:ligase activity"/>
    <property type="evidence" value="ECO:0007669"/>
    <property type="project" value="UniProtKB-KW"/>
</dbReference>
<proteinExistence type="predicted"/>
<gene>
    <name evidence="2" type="ORF">FDG2_1523</name>
</gene>
<dbReference type="Gene3D" id="3.40.630.10">
    <property type="entry name" value="Zn peptidases"/>
    <property type="match status" value="1"/>
</dbReference>
<dbReference type="GO" id="GO:0046872">
    <property type="term" value="F:metal ion binding"/>
    <property type="evidence" value="ECO:0007669"/>
    <property type="project" value="UniProtKB-KW"/>
</dbReference>
<evidence type="ECO:0000256" key="1">
    <source>
        <dbReference type="PIRSR" id="PIRSR005962-1"/>
    </source>
</evidence>
<comment type="cofactor">
    <cofactor evidence="1">
        <name>Mn(2+)</name>
        <dbReference type="ChEBI" id="CHEBI:29035"/>
    </cofactor>
    <text evidence="1">The Mn(2+) ion enhances activity.</text>
</comment>
<dbReference type="InterPro" id="IPR017439">
    <property type="entry name" value="Amidohydrolase"/>
</dbReference>
<dbReference type="EMBL" id="FLUV01000626">
    <property type="protein sequence ID" value="SBW19874.1"/>
    <property type="molecule type" value="Genomic_DNA"/>
</dbReference>
<dbReference type="AlphaFoldDB" id="A0A1C3NVV3"/>
<accession>A0A1C3NVV3</accession>
<keyword evidence="1" id="KW-0479">Metal-binding</keyword>
<dbReference type="InterPro" id="IPR002933">
    <property type="entry name" value="Peptidase_M20"/>
</dbReference>
<dbReference type="Pfam" id="PF01546">
    <property type="entry name" value="Peptidase_M20"/>
    <property type="match status" value="1"/>
</dbReference>
<sequence length="401" mass="42346">MKVENFVASWLEDNEKDLVDVRRDIHAHPELSWQELRTTELIAESLNGSGLKPRVMSSGTGLWCDVGTGSGPVVMVRADIDALPIRDEKDLPYSSCVSGVSHACGHDVHTAIVLGVGMALAAFDERHSLPGTVRLVFQPAEEVMPGGALDLIREGVLDSVTAATAVHCDPALEVGRVGIRSGPITAATDYIEVRLQGPGGHTSRPQNTVDLVYALAQVVTGLPAALSRTVDPRAAACLVWGQIEAGSVPNAIPRSGLLRGTLRLLDEELWKQAPAMVERLVSQIVAPFGATATIEHRQDVPPVLNSVSATEALRRATVTAIGEDAVAPTGQSLGGEDFAWYLQRVPGALARLGTRSPGGPIYDLHQGRFDVDERAIGLGVRLLATTAVDLVSAAGEAEAGE</sequence>
<keyword evidence="2" id="KW-0436">Ligase</keyword>
<dbReference type="PANTHER" id="PTHR11014">
    <property type="entry name" value="PEPTIDASE M20 FAMILY MEMBER"/>
    <property type="match status" value="1"/>
</dbReference>
<organism evidence="2 3">
    <name type="scientific">Candidatus Protofrankia californiensis</name>
    <dbReference type="NCBI Taxonomy" id="1839754"/>
    <lineage>
        <taxon>Bacteria</taxon>
        <taxon>Bacillati</taxon>
        <taxon>Actinomycetota</taxon>
        <taxon>Actinomycetes</taxon>
        <taxon>Frankiales</taxon>
        <taxon>Frankiaceae</taxon>
        <taxon>Protofrankia</taxon>
    </lineage>
</organism>
<evidence type="ECO:0000313" key="2">
    <source>
        <dbReference type="EMBL" id="SBW19874.1"/>
    </source>
</evidence>
<dbReference type="NCBIfam" id="TIGR01891">
    <property type="entry name" value="amidohydrolases"/>
    <property type="match status" value="1"/>
</dbReference>
<keyword evidence="1" id="KW-0464">Manganese</keyword>
<dbReference type="InterPro" id="IPR036264">
    <property type="entry name" value="Bact_exopeptidase_dim_dom"/>
</dbReference>
<dbReference type="SUPFAM" id="SSF53187">
    <property type="entry name" value="Zn-dependent exopeptidases"/>
    <property type="match status" value="1"/>
</dbReference>
<dbReference type="SUPFAM" id="SSF55031">
    <property type="entry name" value="Bacterial exopeptidase dimerisation domain"/>
    <property type="match status" value="1"/>
</dbReference>
<keyword evidence="3" id="KW-1185">Reference proteome</keyword>
<feature type="binding site" evidence="1">
    <location>
        <position position="167"/>
    </location>
    <ligand>
        <name>Mn(2+)</name>
        <dbReference type="ChEBI" id="CHEBI:29035"/>
        <label>2</label>
    </ligand>
</feature>
<name>A0A1C3NVV3_9ACTN</name>
<feature type="binding site" evidence="1">
    <location>
        <position position="142"/>
    </location>
    <ligand>
        <name>Mn(2+)</name>
        <dbReference type="ChEBI" id="CHEBI:29035"/>
        <label>2</label>
    </ligand>
</feature>
<dbReference type="EC" id="6.3.-.-" evidence="2"/>
<reference evidence="3" key="1">
    <citation type="submission" date="2016-02" db="EMBL/GenBank/DDBJ databases">
        <authorList>
            <person name="Wibberg D."/>
        </authorList>
    </citation>
    <scope>NUCLEOTIDE SEQUENCE [LARGE SCALE GENOMIC DNA]</scope>
</reference>
<feature type="binding site" evidence="1">
    <location>
        <position position="106"/>
    </location>
    <ligand>
        <name>Mn(2+)</name>
        <dbReference type="ChEBI" id="CHEBI:29035"/>
        <label>2</label>
    </ligand>
</feature>
<protein>
    <submittedName>
        <fullName evidence="2">Carboxylate-amine ligase RHA1_ro04240</fullName>
        <ecNumber evidence="2">6.3.-.-</ecNumber>
    </submittedName>
</protein>
<dbReference type="Proteomes" id="UP000199013">
    <property type="component" value="Unassembled WGS sequence"/>
</dbReference>